<protein>
    <recommendedName>
        <fullName evidence="3">Fungal-type protein kinase domain-containing protein</fullName>
    </recommendedName>
</protein>
<reference evidence="1" key="2">
    <citation type="submission" date="2023-05" db="EMBL/GenBank/DDBJ databases">
        <authorList>
            <consortium name="Lawrence Berkeley National Laboratory"/>
            <person name="Steindorff A."/>
            <person name="Hensen N."/>
            <person name="Bonometti L."/>
            <person name="Westerberg I."/>
            <person name="Brannstrom I.O."/>
            <person name="Guillou S."/>
            <person name="Cros-Aarteil S."/>
            <person name="Calhoun S."/>
            <person name="Haridas S."/>
            <person name="Kuo A."/>
            <person name="Mondo S."/>
            <person name="Pangilinan J."/>
            <person name="Riley R."/>
            <person name="Labutti K."/>
            <person name="Andreopoulos B."/>
            <person name="Lipzen A."/>
            <person name="Chen C."/>
            <person name="Yanf M."/>
            <person name="Daum C."/>
            <person name="Ng V."/>
            <person name="Clum A."/>
            <person name="Ohm R."/>
            <person name="Martin F."/>
            <person name="Silar P."/>
            <person name="Natvig D."/>
            <person name="Lalanne C."/>
            <person name="Gautier V."/>
            <person name="Ament-Velasquez S.L."/>
            <person name="Kruys A."/>
            <person name="Hutchinson M.I."/>
            <person name="Powell A.J."/>
            <person name="Barry K."/>
            <person name="Miller A.N."/>
            <person name="Grigoriev I.V."/>
            <person name="Debuchy R."/>
            <person name="Gladieux P."/>
            <person name="Thoren M.H."/>
            <person name="Johannesson H."/>
        </authorList>
    </citation>
    <scope>NUCLEOTIDE SEQUENCE</scope>
    <source>
        <strain evidence="1">PSN243</strain>
    </source>
</reference>
<organism evidence="1 2">
    <name type="scientific">Podospora aff. communis PSN243</name>
    <dbReference type="NCBI Taxonomy" id="3040156"/>
    <lineage>
        <taxon>Eukaryota</taxon>
        <taxon>Fungi</taxon>
        <taxon>Dikarya</taxon>
        <taxon>Ascomycota</taxon>
        <taxon>Pezizomycotina</taxon>
        <taxon>Sordariomycetes</taxon>
        <taxon>Sordariomycetidae</taxon>
        <taxon>Sordariales</taxon>
        <taxon>Podosporaceae</taxon>
        <taxon>Podospora</taxon>
    </lineage>
</organism>
<keyword evidence="2" id="KW-1185">Reference proteome</keyword>
<proteinExistence type="predicted"/>
<reference evidence="1" key="1">
    <citation type="journal article" date="2023" name="Mol. Phylogenet. Evol.">
        <title>Genome-scale phylogeny and comparative genomics of the fungal order Sordariales.</title>
        <authorList>
            <person name="Hensen N."/>
            <person name="Bonometti L."/>
            <person name="Westerberg I."/>
            <person name="Brannstrom I.O."/>
            <person name="Guillou S."/>
            <person name="Cros-Aarteil S."/>
            <person name="Calhoun S."/>
            <person name="Haridas S."/>
            <person name="Kuo A."/>
            <person name="Mondo S."/>
            <person name="Pangilinan J."/>
            <person name="Riley R."/>
            <person name="LaButti K."/>
            <person name="Andreopoulos B."/>
            <person name="Lipzen A."/>
            <person name="Chen C."/>
            <person name="Yan M."/>
            <person name="Daum C."/>
            <person name="Ng V."/>
            <person name="Clum A."/>
            <person name="Steindorff A."/>
            <person name="Ohm R.A."/>
            <person name="Martin F."/>
            <person name="Silar P."/>
            <person name="Natvig D.O."/>
            <person name="Lalanne C."/>
            <person name="Gautier V."/>
            <person name="Ament-Velasquez S.L."/>
            <person name="Kruys A."/>
            <person name="Hutchinson M.I."/>
            <person name="Powell A.J."/>
            <person name="Barry K."/>
            <person name="Miller A.N."/>
            <person name="Grigoriev I.V."/>
            <person name="Debuchy R."/>
            <person name="Gladieux P."/>
            <person name="Hiltunen Thoren M."/>
            <person name="Johannesson H."/>
        </authorList>
    </citation>
    <scope>NUCLEOTIDE SEQUENCE</scope>
    <source>
        <strain evidence="1">PSN243</strain>
    </source>
</reference>
<sequence>MADKRAIAGQLDRLTLYPATPPETVSPNSPTPSVGLPVSGVDKIIARIHNYISGQIEKEEWWCISLGRDEFKAFKARFKVEGNYRWPKYDYFPQLAQFVLRMAGTVNEAVTAGFIRLVTRQLYIIEQSNDQVAADFAQGVLSRGSPEIEAVSGGSHHPDGSFAHRDATELGVILEVSHSQKRQDLLFLADEYILGSNGLTQAVIGIDLQYQGKEARVIVWRPNKTEENGETILVTKKTFEGIFRDANGSLVNGGQDLRIWLKDFGNKLDCPGIQKAQGVTTISFAQLYELVQESEAFDQTRKRRRGSGVGGRMRFSRVEADRRWSSGRRSAYLYLAAVSGGGTKSPRIDWWAD</sequence>
<accession>A0AAV9GH14</accession>
<evidence type="ECO:0000313" key="2">
    <source>
        <dbReference type="Proteomes" id="UP001321760"/>
    </source>
</evidence>
<name>A0AAV9GH14_9PEZI</name>
<comment type="caution">
    <text evidence="1">The sequence shown here is derived from an EMBL/GenBank/DDBJ whole genome shotgun (WGS) entry which is preliminary data.</text>
</comment>
<evidence type="ECO:0000313" key="1">
    <source>
        <dbReference type="EMBL" id="KAK4447016.1"/>
    </source>
</evidence>
<evidence type="ECO:0008006" key="3">
    <source>
        <dbReference type="Google" id="ProtNLM"/>
    </source>
</evidence>
<dbReference type="AlphaFoldDB" id="A0AAV9GH14"/>
<dbReference type="Proteomes" id="UP001321760">
    <property type="component" value="Unassembled WGS sequence"/>
</dbReference>
<dbReference type="EMBL" id="MU865952">
    <property type="protein sequence ID" value="KAK4447016.1"/>
    <property type="molecule type" value="Genomic_DNA"/>
</dbReference>
<gene>
    <name evidence="1" type="ORF">QBC34DRAFT_142009</name>
</gene>